<dbReference type="AlphaFoldDB" id="A0A4P7NAD2"/>
<dbReference type="EMBL" id="CP034206">
    <property type="protein sequence ID" value="QBZ58006.1"/>
    <property type="molecule type" value="Genomic_DNA"/>
</dbReference>
<feature type="region of interest" description="Disordered" evidence="1">
    <location>
        <begin position="267"/>
        <end position="292"/>
    </location>
</feature>
<feature type="region of interest" description="Disordered" evidence="1">
    <location>
        <begin position="431"/>
        <end position="528"/>
    </location>
</feature>
<gene>
    <name evidence="3" type="ORF">PoMZ_02945</name>
</gene>
<name>A0A4P7NAD2_PYROR</name>
<feature type="compositionally biased region" description="Basic residues" evidence="1">
    <location>
        <begin position="20"/>
        <end position="31"/>
    </location>
</feature>
<sequence>MTDQAHGSSLLQAREAAHLRRHTHNHNRIHRRETGDDHHRHLHQHRRHLQQHNQHVRPHADSPITPPPSQQPQRRQLPDAVESIITEVVRTVSVIQYVDGGGLPVAISTVFSPALTPIIDPITDITVDNPLTNLPLPTLPTPPVPKLSSSSSASGNGSGGSVGVSPPLQTGSLSSSSRSLHSVTATPSSAPPLPTTRPGIFNSTYLASARLFNNTTIRSHFFNSSSISATSLSTSTLSETTITSSTSISLTSTSFTTSRTADVAGGFVPNGAIPSPTSAPTHAAAGPASAPPPTETLVGGVVGGICGMALLLFAVVFILRWRRQQMGNHKMLADGTGNSGDGSKGFSSRMSERGIPFAVPAALAALSGKKAIAPAEGEERGFVRVSGRKLPSVLHHGGDGYTNPFSDPRDSTISGGDQSIMYRDSQMFFSPPLGSGPDSGFSPGGSRLKLGSPMRPESGIPVIQPGPARTPVQEGMPAFPVSPPTTTALRPPPSPLPNQRDPLGRSHPSQDGSRASRLSQSRFTENMA</sequence>
<evidence type="ECO:0000313" key="4">
    <source>
        <dbReference type="Proteomes" id="UP000294847"/>
    </source>
</evidence>
<protein>
    <submittedName>
        <fullName evidence="3">Uncharacterized protein</fullName>
    </submittedName>
</protein>
<reference evidence="3 4" key="1">
    <citation type="journal article" date="2019" name="Mol. Biol. Evol.">
        <title>Blast fungal genomes show frequent chromosomal changes, gene gains and losses, and effector gene turnover.</title>
        <authorList>
            <person name="Gomez Luciano L.B."/>
            <person name="Jason Tsai I."/>
            <person name="Chuma I."/>
            <person name="Tosa Y."/>
            <person name="Chen Y.H."/>
            <person name="Li J.Y."/>
            <person name="Li M.Y."/>
            <person name="Jade Lu M.Y."/>
            <person name="Nakayashiki H."/>
            <person name="Li W.H."/>
        </authorList>
    </citation>
    <scope>NUCLEOTIDE SEQUENCE [LARGE SCALE GENOMIC DNA]</scope>
    <source>
        <strain evidence="3">MZ5-1-6</strain>
    </source>
</reference>
<feature type="compositionally biased region" description="Low complexity" evidence="1">
    <location>
        <begin position="431"/>
        <end position="446"/>
    </location>
</feature>
<feature type="compositionally biased region" description="Polar residues" evidence="1">
    <location>
        <begin position="507"/>
        <end position="528"/>
    </location>
</feature>
<feature type="compositionally biased region" description="Basic residues" evidence="1">
    <location>
        <begin position="40"/>
        <end position="57"/>
    </location>
</feature>
<feature type="region of interest" description="Disordered" evidence="1">
    <location>
        <begin position="394"/>
        <end position="417"/>
    </location>
</feature>
<feature type="transmembrane region" description="Helical" evidence="2">
    <location>
        <begin position="297"/>
        <end position="321"/>
    </location>
</feature>
<feature type="region of interest" description="Disordered" evidence="1">
    <location>
        <begin position="136"/>
        <end position="197"/>
    </location>
</feature>
<feature type="region of interest" description="Disordered" evidence="1">
    <location>
        <begin position="20"/>
        <end position="77"/>
    </location>
</feature>
<feature type="compositionally biased region" description="Low complexity" evidence="1">
    <location>
        <begin position="163"/>
        <end position="188"/>
    </location>
</feature>
<evidence type="ECO:0000256" key="1">
    <source>
        <dbReference type="SAM" id="MobiDB-lite"/>
    </source>
</evidence>
<accession>A0A4P7NAD2</accession>
<evidence type="ECO:0000313" key="3">
    <source>
        <dbReference type="EMBL" id="QBZ58006.1"/>
    </source>
</evidence>
<feature type="compositionally biased region" description="Low complexity" evidence="1">
    <location>
        <begin position="272"/>
        <end position="288"/>
    </location>
</feature>
<dbReference type="Proteomes" id="UP000294847">
    <property type="component" value="Chromosome 3"/>
</dbReference>
<proteinExistence type="predicted"/>
<keyword evidence="2" id="KW-0472">Membrane</keyword>
<feature type="compositionally biased region" description="Low complexity" evidence="1">
    <location>
        <begin position="146"/>
        <end position="155"/>
    </location>
</feature>
<keyword evidence="2" id="KW-0812">Transmembrane</keyword>
<organism evidence="3 4">
    <name type="scientific">Pyricularia oryzae</name>
    <name type="common">Rice blast fungus</name>
    <name type="synonym">Magnaporthe oryzae</name>
    <dbReference type="NCBI Taxonomy" id="318829"/>
    <lineage>
        <taxon>Eukaryota</taxon>
        <taxon>Fungi</taxon>
        <taxon>Dikarya</taxon>
        <taxon>Ascomycota</taxon>
        <taxon>Pezizomycotina</taxon>
        <taxon>Sordariomycetes</taxon>
        <taxon>Sordariomycetidae</taxon>
        <taxon>Magnaporthales</taxon>
        <taxon>Pyriculariaceae</taxon>
        <taxon>Pyricularia</taxon>
    </lineage>
</organism>
<evidence type="ECO:0000256" key="2">
    <source>
        <dbReference type="SAM" id="Phobius"/>
    </source>
</evidence>
<keyword evidence="2" id="KW-1133">Transmembrane helix</keyword>